<evidence type="ECO:0000313" key="1">
    <source>
        <dbReference type="EMBL" id="BAE52851.1"/>
    </source>
</evidence>
<dbReference type="KEGG" id="mag:amb4047"/>
<dbReference type="STRING" id="342108.amb4047"/>
<accession>Q2VZX4</accession>
<gene>
    <name evidence="1" type="ordered locus">amb4047</name>
</gene>
<dbReference type="HOGENOM" id="CLU_2494188_0_0_5"/>
<keyword evidence="2" id="KW-1185">Reference proteome</keyword>
<dbReference type="EMBL" id="AP007255">
    <property type="protein sequence ID" value="BAE52851.1"/>
    <property type="molecule type" value="Genomic_DNA"/>
</dbReference>
<name>Q2VZX4_PARM1</name>
<evidence type="ECO:0000313" key="2">
    <source>
        <dbReference type="Proteomes" id="UP000007058"/>
    </source>
</evidence>
<proteinExistence type="predicted"/>
<dbReference type="RefSeq" id="WP_011386398.1">
    <property type="nucleotide sequence ID" value="NC_007626.1"/>
</dbReference>
<reference evidence="1 2" key="1">
    <citation type="journal article" date="2005" name="DNA Res.">
        <title>Complete genome sequence of the facultative anaerobic magnetotactic bacterium Magnetospirillum sp. strain AMB-1.</title>
        <authorList>
            <person name="Matsunaga T."/>
            <person name="Okamura Y."/>
            <person name="Fukuda Y."/>
            <person name="Wahyudi A.T."/>
            <person name="Murase Y."/>
            <person name="Takeyama H."/>
        </authorList>
    </citation>
    <scope>NUCLEOTIDE SEQUENCE [LARGE SCALE GENOMIC DNA]</scope>
    <source>
        <strain evidence="2">ATCC 700264 / AMB-1</strain>
    </source>
</reference>
<dbReference type="Proteomes" id="UP000007058">
    <property type="component" value="Chromosome"/>
</dbReference>
<organism evidence="1 2">
    <name type="scientific">Paramagnetospirillum magneticum (strain ATCC 700264 / AMB-1)</name>
    <name type="common">Magnetospirillum magneticum</name>
    <dbReference type="NCBI Taxonomy" id="342108"/>
    <lineage>
        <taxon>Bacteria</taxon>
        <taxon>Pseudomonadati</taxon>
        <taxon>Pseudomonadota</taxon>
        <taxon>Alphaproteobacteria</taxon>
        <taxon>Rhodospirillales</taxon>
        <taxon>Magnetospirillaceae</taxon>
        <taxon>Paramagnetospirillum</taxon>
    </lineage>
</organism>
<protein>
    <submittedName>
        <fullName evidence="1">Uncharacterized protein</fullName>
    </submittedName>
</protein>
<sequence length="86" mass="9916">MSQPKLYKPRSSKTHELKLFLTPAQHQRLTYVTSTYSDLMDRKVSQSVTFCRALDLLAGHLQAQLEAHPGEVIREAEKDALMRSMW</sequence>
<dbReference type="OrthoDB" id="9900154at2"/>
<dbReference type="AlphaFoldDB" id="Q2VZX4"/>